<keyword evidence="1" id="KW-0812">Transmembrane</keyword>
<organism evidence="2">
    <name type="scientific">marine sediment metagenome</name>
    <dbReference type="NCBI Taxonomy" id="412755"/>
    <lineage>
        <taxon>unclassified sequences</taxon>
        <taxon>metagenomes</taxon>
        <taxon>ecological metagenomes</taxon>
    </lineage>
</organism>
<dbReference type="EMBL" id="BARW01006470">
    <property type="protein sequence ID" value="GAI76307.1"/>
    <property type="molecule type" value="Genomic_DNA"/>
</dbReference>
<reference evidence="2" key="1">
    <citation type="journal article" date="2014" name="Front. Microbiol.">
        <title>High frequency of phylogenetically diverse reductive dehalogenase-homologous genes in deep subseafloor sedimentary metagenomes.</title>
        <authorList>
            <person name="Kawai M."/>
            <person name="Futagami T."/>
            <person name="Toyoda A."/>
            <person name="Takaki Y."/>
            <person name="Nishi S."/>
            <person name="Hori S."/>
            <person name="Arai W."/>
            <person name="Tsubouchi T."/>
            <person name="Morono Y."/>
            <person name="Uchiyama I."/>
            <person name="Ito T."/>
            <person name="Fujiyama A."/>
            <person name="Inagaki F."/>
            <person name="Takami H."/>
        </authorList>
    </citation>
    <scope>NUCLEOTIDE SEQUENCE</scope>
    <source>
        <strain evidence="2">Expedition CK06-06</strain>
    </source>
</reference>
<sequence>MALSKDKEKKAAAIFERVLDEYVKKNVINATEHSAENLSIVFGYKNTENLVKHSKTLTGLTIGLIMLGVGMIALA</sequence>
<comment type="caution">
    <text evidence="2">The sequence shown here is derived from an EMBL/GenBank/DDBJ whole genome shotgun (WGS) entry which is preliminary data.</text>
</comment>
<gene>
    <name evidence="2" type="ORF">S12H4_13587</name>
</gene>
<feature type="non-terminal residue" evidence="2">
    <location>
        <position position="75"/>
    </location>
</feature>
<name>X1R6D5_9ZZZZ</name>
<protein>
    <submittedName>
        <fullName evidence="2">Uncharacterized protein</fullName>
    </submittedName>
</protein>
<evidence type="ECO:0000256" key="1">
    <source>
        <dbReference type="SAM" id="Phobius"/>
    </source>
</evidence>
<proteinExistence type="predicted"/>
<dbReference type="AlphaFoldDB" id="X1R6D5"/>
<evidence type="ECO:0000313" key="2">
    <source>
        <dbReference type="EMBL" id="GAI76307.1"/>
    </source>
</evidence>
<accession>X1R6D5</accession>
<keyword evidence="1" id="KW-0472">Membrane</keyword>
<keyword evidence="1" id="KW-1133">Transmembrane helix</keyword>
<feature type="transmembrane region" description="Helical" evidence="1">
    <location>
        <begin position="57"/>
        <end position="74"/>
    </location>
</feature>